<comment type="caution">
    <text evidence="1">The sequence shown here is derived from an EMBL/GenBank/DDBJ whole genome shotgun (WGS) entry which is preliminary data.</text>
</comment>
<reference evidence="1" key="1">
    <citation type="submission" date="2022-10" db="EMBL/GenBank/DDBJ databases">
        <title>The WGS of Solirubrobacter ginsenosidimutans DSM 21036.</title>
        <authorList>
            <person name="Jiang Z."/>
        </authorList>
    </citation>
    <scope>NUCLEOTIDE SEQUENCE</scope>
    <source>
        <strain evidence="1">DSM 21036</strain>
    </source>
</reference>
<sequence length="274" mass="30362">MNLVLAFEGWCSLRLPTDPDPSDEPRGISGYTFAFAGEPDLDRILNLQPRAGMHYRSHSPKLGVTVRRAARTDGHALPALKGAHVDLLGQPIIENRNWNLTLPGFEPIVPFHLRIDGPDAVLDRVAPLNSADPSQPLWQVSQTLLEEQGAQGMEYEPATVGDATGEWDPLATVTQRLATLQHDLERTHDAIARTALEGRIAELHYAVANPNDRRVLVRNFVERFGFDMTGQAVVEGVEGLDTTAPWRIDFWLGSWDPDLLCLYMKGALNVPYAD</sequence>
<accession>A0A9X3MPZ7</accession>
<gene>
    <name evidence="1" type="ORF">OM076_08355</name>
</gene>
<dbReference type="EMBL" id="JAPDOD010000005">
    <property type="protein sequence ID" value="MDA0160272.1"/>
    <property type="molecule type" value="Genomic_DNA"/>
</dbReference>
<evidence type="ECO:0000313" key="1">
    <source>
        <dbReference type="EMBL" id="MDA0160272.1"/>
    </source>
</evidence>
<evidence type="ECO:0000313" key="2">
    <source>
        <dbReference type="Proteomes" id="UP001149140"/>
    </source>
</evidence>
<keyword evidence="2" id="KW-1185">Reference proteome</keyword>
<dbReference type="Proteomes" id="UP001149140">
    <property type="component" value="Unassembled WGS sequence"/>
</dbReference>
<name>A0A9X3MPZ7_9ACTN</name>
<organism evidence="1 2">
    <name type="scientific">Solirubrobacter ginsenosidimutans</name>
    <dbReference type="NCBI Taxonomy" id="490573"/>
    <lineage>
        <taxon>Bacteria</taxon>
        <taxon>Bacillati</taxon>
        <taxon>Actinomycetota</taxon>
        <taxon>Thermoleophilia</taxon>
        <taxon>Solirubrobacterales</taxon>
        <taxon>Solirubrobacteraceae</taxon>
        <taxon>Solirubrobacter</taxon>
    </lineage>
</organism>
<proteinExistence type="predicted"/>
<dbReference type="AlphaFoldDB" id="A0A9X3MPZ7"/>
<protein>
    <submittedName>
        <fullName evidence="1">Uncharacterized protein</fullName>
    </submittedName>
</protein>
<dbReference type="RefSeq" id="WP_270039046.1">
    <property type="nucleotide sequence ID" value="NZ_JAPDOD010000005.1"/>
</dbReference>